<evidence type="ECO:0000256" key="7">
    <source>
        <dbReference type="ARBA" id="ARBA00049158"/>
    </source>
</evidence>
<keyword evidence="11" id="KW-1185">Reference proteome</keyword>
<dbReference type="UniPathway" id="UPA00031">
    <property type="reaction ID" value="UER00013"/>
</dbReference>
<sequence>MQLTDYHTHNTLCHHAEGTPTDYALAAVERGLAEYGASDHNPSPTIHDDWRMEMDKLDLYIESVRAAADAVAKVAPAEFKVKLGMECDFLVGEEPWLDQLAAYADWDYLIGSVHYIDREWAIDDPRLASRISANGTEETWQRYWDCYVAMIRSKRFDILGHPDLVKKFGDVPGGDLDRFFVPVIEAMVEADVCFEINTAGWHKECAEQYPHQRFLELAGEAGLPIVISSDAHAPSEIGRDFERALELAKRSGIRHLARFTKRERSLIEIA</sequence>
<evidence type="ECO:0000313" key="11">
    <source>
        <dbReference type="Proteomes" id="UP000475117"/>
    </source>
</evidence>
<evidence type="ECO:0000256" key="8">
    <source>
        <dbReference type="RuleBase" id="RU366003"/>
    </source>
</evidence>
<organism evidence="10 11">
    <name type="scientific">Sulfuriroseicoccus oceanibius</name>
    <dbReference type="NCBI Taxonomy" id="2707525"/>
    <lineage>
        <taxon>Bacteria</taxon>
        <taxon>Pseudomonadati</taxon>
        <taxon>Verrucomicrobiota</taxon>
        <taxon>Verrucomicrobiia</taxon>
        <taxon>Verrucomicrobiales</taxon>
        <taxon>Verrucomicrobiaceae</taxon>
        <taxon>Sulfuriroseicoccus</taxon>
    </lineage>
</organism>
<reference evidence="10 11" key="1">
    <citation type="submission" date="2020-12" db="EMBL/GenBank/DDBJ databases">
        <title>Sulforoseuscoccus oceanibium gen. nov., sp. nov., a representative of the phylum Verrucomicrobia with special cytoplasmic membrane, and proposal of Sulforoseuscoccusaceae fam. nov.</title>
        <authorList>
            <person name="Xi F."/>
        </authorList>
    </citation>
    <scope>NUCLEOTIDE SEQUENCE [LARGE SCALE GENOMIC DNA]</scope>
    <source>
        <strain evidence="10 11">T37</strain>
    </source>
</reference>
<feature type="domain" description="PHP" evidence="9">
    <location>
        <begin position="5"/>
        <end position="199"/>
    </location>
</feature>
<evidence type="ECO:0000313" key="10">
    <source>
        <dbReference type="EMBL" id="QQL46341.1"/>
    </source>
</evidence>
<dbReference type="PANTHER" id="PTHR21039:SF0">
    <property type="entry name" value="HISTIDINOL-PHOSPHATASE"/>
    <property type="match status" value="1"/>
</dbReference>
<evidence type="ECO:0000256" key="3">
    <source>
        <dbReference type="ARBA" id="ARBA00013085"/>
    </source>
</evidence>
<protein>
    <recommendedName>
        <fullName evidence="3 8">Histidinol-phosphatase</fullName>
        <shortName evidence="8">HolPase</shortName>
        <ecNumber evidence="3 8">3.1.3.15</ecNumber>
    </recommendedName>
</protein>
<evidence type="ECO:0000256" key="2">
    <source>
        <dbReference type="ARBA" id="ARBA00009152"/>
    </source>
</evidence>
<dbReference type="EMBL" id="CP066776">
    <property type="protein sequence ID" value="QQL46341.1"/>
    <property type="molecule type" value="Genomic_DNA"/>
</dbReference>
<evidence type="ECO:0000256" key="5">
    <source>
        <dbReference type="ARBA" id="ARBA00022801"/>
    </source>
</evidence>
<dbReference type="EC" id="3.1.3.15" evidence="3 8"/>
<dbReference type="InterPro" id="IPR016195">
    <property type="entry name" value="Pol/histidinol_Pase-like"/>
</dbReference>
<keyword evidence="5 8" id="KW-0378">Hydrolase</keyword>
<dbReference type="CDD" id="cd12110">
    <property type="entry name" value="PHP_HisPPase_Hisj_like"/>
    <property type="match status" value="1"/>
</dbReference>
<dbReference type="GO" id="GO:0004401">
    <property type="term" value="F:histidinol-phosphatase activity"/>
    <property type="evidence" value="ECO:0007669"/>
    <property type="project" value="UniProtKB-UniRule"/>
</dbReference>
<dbReference type="Gene3D" id="3.20.20.140">
    <property type="entry name" value="Metal-dependent hydrolases"/>
    <property type="match status" value="1"/>
</dbReference>
<dbReference type="AlphaFoldDB" id="A0A6B3LAC4"/>
<dbReference type="InterPro" id="IPR010140">
    <property type="entry name" value="Histidinol_P_phosphatase_HisJ"/>
</dbReference>
<evidence type="ECO:0000256" key="1">
    <source>
        <dbReference type="ARBA" id="ARBA00004970"/>
    </source>
</evidence>
<dbReference type="Pfam" id="PF02811">
    <property type="entry name" value="PHP"/>
    <property type="match status" value="1"/>
</dbReference>
<dbReference type="GO" id="GO:0000105">
    <property type="term" value="P:L-histidine biosynthetic process"/>
    <property type="evidence" value="ECO:0007669"/>
    <property type="project" value="UniProtKB-UniRule"/>
</dbReference>
<comment type="similarity">
    <text evidence="2 8">Belongs to the PHP hydrolase family. HisK subfamily.</text>
</comment>
<dbReference type="InterPro" id="IPR004013">
    <property type="entry name" value="PHP_dom"/>
</dbReference>
<dbReference type="NCBIfam" id="NF005596">
    <property type="entry name" value="PRK07328.1"/>
    <property type="match status" value="1"/>
</dbReference>
<proteinExistence type="inferred from homology"/>
<evidence type="ECO:0000256" key="4">
    <source>
        <dbReference type="ARBA" id="ARBA00022605"/>
    </source>
</evidence>
<dbReference type="GO" id="GO:0005737">
    <property type="term" value="C:cytoplasm"/>
    <property type="evidence" value="ECO:0007669"/>
    <property type="project" value="TreeGrafter"/>
</dbReference>
<dbReference type="Proteomes" id="UP000475117">
    <property type="component" value="Chromosome"/>
</dbReference>
<name>A0A6B3LAC4_9BACT</name>
<evidence type="ECO:0000256" key="6">
    <source>
        <dbReference type="ARBA" id="ARBA00023102"/>
    </source>
</evidence>
<comment type="pathway">
    <text evidence="1 8">Amino-acid biosynthesis; L-histidine biosynthesis; L-histidine from 5-phospho-alpha-D-ribose 1-diphosphate: step 8/9.</text>
</comment>
<accession>A0A6B3LAC4</accession>
<dbReference type="PANTHER" id="PTHR21039">
    <property type="entry name" value="HISTIDINOL PHOSPHATASE-RELATED"/>
    <property type="match status" value="1"/>
</dbReference>
<gene>
    <name evidence="10" type="ORF">G3M56_001390</name>
</gene>
<keyword evidence="4 8" id="KW-0028">Amino-acid biosynthesis</keyword>
<keyword evidence="6 8" id="KW-0368">Histidine biosynthesis</keyword>
<evidence type="ECO:0000259" key="9">
    <source>
        <dbReference type="Pfam" id="PF02811"/>
    </source>
</evidence>
<dbReference type="SUPFAM" id="SSF89550">
    <property type="entry name" value="PHP domain-like"/>
    <property type="match status" value="1"/>
</dbReference>
<dbReference type="KEGG" id="soa:G3M56_001390"/>
<comment type="catalytic activity">
    <reaction evidence="7 8">
        <text>L-histidinol phosphate + H2O = L-histidinol + phosphate</text>
        <dbReference type="Rhea" id="RHEA:14465"/>
        <dbReference type="ChEBI" id="CHEBI:15377"/>
        <dbReference type="ChEBI" id="CHEBI:43474"/>
        <dbReference type="ChEBI" id="CHEBI:57699"/>
        <dbReference type="ChEBI" id="CHEBI:57980"/>
        <dbReference type="EC" id="3.1.3.15"/>
    </reaction>
</comment>
<dbReference type="NCBIfam" id="TIGR01856">
    <property type="entry name" value="hisJ_fam"/>
    <property type="match status" value="1"/>
</dbReference>